<keyword evidence="2 5" id="KW-0378">Hydrolase</keyword>
<dbReference type="InterPro" id="IPR000212">
    <property type="entry name" value="DNA_helicase_UvrD/REP"/>
</dbReference>
<evidence type="ECO:0000256" key="6">
    <source>
        <dbReference type="SAM" id="MobiDB-lite"/>
    </source>
</evidence>
<dbReference type="Pfam" id="PF13245">
    <property type="entry name" value="AAA_19"/>
    <property type="match status" value="1"/>
</dbReference>
<keyword evidence="3 5" id="KW-0347">Helicase</keyword>
<accession>A0A6L9SCP8</accession>
<protein>
    <submittedName>
        <fullName evidence="8">AAA family ATPase</fullName>
    </submittedName>
</protein>
<dbReference type="SUPFAM" id="SSF52540">
    <property type="entry name" value="P-loop containing nucleoside triphosphate hydrolases"/>
    <property type="match status" value="1"/>
</dbReference>
<dbReference type="Pfam" id="PF13538">
    <property type="entry name" value="UvrD_C_2"/>
    <property type="match status" value="1"/>
</dbReference>
<dbReference type="InterPro" id="IPR014016">
    <property type="entry name" value="UvrD-like_ATP-bd"/>
</dbReference>
<evidence type="ECO:0000313" key="8">
    <source>
        <dbReference type="EMBL" id="NEE02348.1"/>
    </source>
</evidence>
<dbReference type="AlphaFoldDB" id="A0A6L9SCP8"/>
<comment type="caution">
    <text evidence="8">The sequence shown here is derived from an EMBL/GenBank/DDBJ whole genome shotgun (WGS) entry which is preliminary data.</text>
</comment>
<evidence type="ECO:0000256" key="3">
    <source>
        <dbReference type="ARBA" id="ARBA00022806"/>
    </source>
</evidence>
<dbReference type="GO" id="GO:0000725">
    <property type="term" value="P:recombinational repair"/>
    <property type="evidence" value="ECO:0007669"/>
    <property type="project" value="TreeGrafter"/>
</dbReference>
<evidence type="ECO:0000256" key="5">
    <source>
        <dbReference type="PROSITE-ProRule" id="PRU00560"/>
    </source>
</evidence>
<reference evidence="8 9" key="1">
    <citation type="submission" date="2020-02" db="EMBL/GenBank/DDBJ databases">
        <authorList>
            <person name="Li X.-J."/>
            <person name="Han X.-M."/>
        </authorList>
    </citation>
    <scope>NUCLEOTIDE SEQUENCE [LARGE SCALE GENOMIC DNA]</scope>
    <source>
        <strain evidence="8 9">CCTCC AB 2017055</strain>
    </source>
</reference>
<proteinExistence type="predicted"/>
<feature type="region of interest" description="Disordered" evidence="6">
    <location>
        <begin position="588"/>
        <end position="608"/>
    </location>
</feature>
<evidence type="ECO:0000256" key="2">
    <source>
        <dbReference type="ARBA" id="ARBA00022801"/>
    </source>
</evidence>
<dbReference type="EMBL" id="JAAGOA010000014">
    <property type="protein sequence ID" value="NEE02348.1"/>
    <property type="molecule type" value="Genomic_DNA"/>
</dbReference>
<dbReference type="PROSITE" id="PS51198">
    <property type="entry name" value="UVRD_HELICASE_ATP_BIND"/>
    <property type="match status" value="1"/>
</dbReference>
<evidence type="ECO:0000256" key="1">
    <source>
        <dbReference type="ARBA" id="ARBA00022741"/>
    </source>
</evidence>
<gene>
    <name evidence="8" type="ORF">G1H10_19425</name>
</gene>
<dbReference type="GO" id="GO:0043138">
    <property type="term" value="F:3'-5' DNA helicase activity"/>
    <property type="evidence" value="ECO:0007669"/>
    <property type="project" value="TreeGrafter"/>
</dbReference>
<name>A0A6L9SCP8_9ACTN</name>
<sequence length="740" mass="80725">MLYERLDRLRQRTSERLAELYKQPGFNHQAVWEREAFVDREVERMERLLGVDRGLCFGRLDTVDGDVAHIGRMAIADDDYNPLLIDWRAPAAEPFYRATAANPGNLARRRHIQVRHRKVTGIDDEVFTGDDATLGAVHGEAALLSALTAHRTGRMSDIVATIQAEQDRIIRAPMAGVLVVQGAPGTGKTVAALHRAAYLLYTHRERLERSGVLVIGPNDTFMRYIDQVLPSLGETGVTMTTVAGLVTGAEVSVRDLDDLAVLKGDVRMAGVVSAALRQHQRLPRRPVPVQVDGIGFELSTEQIRAARTRARRSRRPHNAARAVFARDLLTGLARDYLERSGQVADEEDIAETRAELMDDAGVRAVLDDLWPQLTPEQLVAAVFANPKVHRAATRALEPAERERLADPSRLPKGPWSAADIPLLDEAMELLGEIPDEEALAAARREEREREAEERFARELLSELDLGFPVDAGQVADRYRGAPARATVRERAGADRAWAYGHVIVDEAQELSPMAWRMVLRRVPSKSMTVVGDIAQTSAAGGARSWDAVLEPHVDGRWRLETLTVNYRTPAEIMAIAAGVLSTIDPSLQPPESVRSSGEQPWSRRVDGGQLAAETARAVRAELSRDAEGRLAVIAPDERAAEIARELRTHLSDDGARGSVAFGGDGAAALDARIAVLTVDQVKGLEFDAVIVVEPAGIVAASARGATDLYVAVTRPTQRLGVVHTGELPIELGALAETHAP</sequence>
<evidence type="ECO:0000256" key="4">
    <source>
        <dbReference type="ARBA" id="ARBA00022840"/>
    </source>
</evidence>
<evidence type="ECO:0000313" key="9">
    <source>
        <dbReference type="Proteomes" id="UP000475214"/>
    </source>
</evidence>
<evidence type="ECO:0000259" key="7">
    <source>
        <dbReference type="PROSITE" id="PS51198"/>
    </source>
</evidence>
<feature type="binding site" evidence="5">
    <location>
        <begin position="182"/>
        <end position="189"/>
    </location>
    <ligand>
        <name>ATP</name>
        <dbReference type="ChEBI" id="CHEBI:30616"/>
    </ligand>
</feature>
<dbReference type="Proteomes" id="UP000475214">
    <property type="component" value="Unassembled WGS sequence"/>
</dbReference>
<feature type="domain" description="UvrD-like helicase ATP-binding" evidence="7">
    <location>
        <begin position="161"/>
        <end position="569"/>
    </location>
</feature>
<keyword evidence="4 5" id="KW-0067">ATP-binding</keyword>
<organism evidence="8 9">
    <name type="scientific">Phytoactinopolyspora halotolerans</name>
    <dbReference type="NCBI Taxonomy" id="1981512"/>
    <lineage>
        <taxon>Bacteria</taxon>
        <taxon>Bacillati</taxon>
        <taxon>Actinomycetota</taxon>
        <taxon>Actinomycetes</taxon>
        <taxon>Jiangellales</taxon>
        <taxon>Jiangellaceae</taxon>
        <taxon>Phytoactinopolyspora</taxon>
    </lineage>
</organism>
<dbReference type="GO" id="GO:0003677">
    <property type="term" value="F:DNA binding"/>
    <property type="evidence" value="ECO:0007669"/>
    <property type="project" value="InterPro"/>
</dbReference>
<dbReference type="PANTHER" id="PTHR11070">
    <property type="entry name" value="UVRD / RECB / PCRA DNA HELICASE FAMILY MEMBER"/>
    <property type="match status" value="1"/>
</dbReference>
<dbReference type="PANTHER" id="PTHR11070:SF45">
    <property type="entry name" value="DNA 3'-5' HELICASE"/>
    <property type="match status" value="1"/>
</dbReference>
<dbReference type="InterPro" id="IPR027785">
    <property type="entry name" value="UvrD-like_helicase_C"/>
</dbReference>
<keyword evidence="1 5" id="KW-0547">Nucleotide-binding</keyword>
<keyword evidence="9" id="KW-1185">Reference proteome</keyword>
<dbReference type="GO" id="GO:0005829">
    <property type="term" value="C:cytosol"/>
    <property type="evidence" value="ECO:0007669"/>
    <property type="project" value="TreeGrafter"/>
</dbReference>
<dbReference type="InterPro" id="IPR027417">
    <property type="entry name" value="P-loop_NTPase"/>
</dbReference>
<dbReference type="GO" id="GO:0016787">
    <property type="term" value="F:hydrolase activity"/>
    <property type="evidence" value="ECO:0007669"/>
    <property type="project" value="UniProtKB-UniRule"/>
</dbReference>
<dbReference type="Gene3D" id="3.40.50.300">
    <property type="entry name" value="P-loop containing nucleotide triphosphate hydrolases"/>
    <property type="match status" value="3"/>
</dbReference>
<dbReference type="GO" id="GO:0005524">
    <property type="term" value="F:ATP binding"/>
    <property type="evidence" value="ECO:0007669"/>
    <property type="project" value="UniProtKB-UniRule"/>
</dbReference>